<dbReference type="Proteomes" id="UP000660675">
    <property type="component" value="Unassembled WGS sequence"/>
</dbReference>
<feature type="region of interest" description="Disordered" evidence="1">
    <location>
        <begin position="67"/>
        <end position="103"/>
    </location>
</feature>
<evidence type="ECO:0000313" key="2">
    <source>
        <dbReference type="EMBL" id="GGV83656.1"/>
    </source>
</evidence>
<evidence type="ECO:0000256" key="1">
    <source>
        <dbReference type="SAM" id="MobiDB-lite"/>
    </source>
</evidence>
<organism evidence="2 3">
    <name type="scientific">Streptomyces gelaticus</name>
    <dbReference type="NCBI Taxonomy" id="285446"/>
    <lineage>
        <taxon>Bacteria</taxon>
        <taxon>Bacillati</taxon>
        <taxon>Actinomycetota</taxon>
        <taxon>Actinomycetes</taxon>
        <taxon>Kitasatosporales</taxon>
        <taxon>Streptomycetaceae</taxon>
        <taxon>Streptomyces</taxon>
    </lineage>
</organism>
<dbReference type="EMBL" id="BMTF01000007">
    <property type="protein sequence ID" value="GGV83656.1"/>
    <property type="molecule type" value="Genomic_DNA"/>
</dbReference>
<evidence type="ECO:0000313" key="3">
    <source>
        <dbReference type="Proteomes" id="UP000660675"/>
    </source>
</evidence>
<sequence length="103" mass="11366">MRKFQQAGLTLTEIGEFQRDRPRRQAVIRSKLGEIEQHVIDLDHAHQLMAHALLCSKADILLRDVPAADGHPASVPMSGRRGHAVTAGGEQYSIPPNTLEAEH</sequence>
<gene>
    <name evidence="2" type="ORF">GCM10015535_27130</name>
</gene>
<name>A0ABQ2W0L6_9ACTN</name>
<comment type="caution">
    <text evidence="2">The sequence shown here is derived from an EMBL/GenBank/DDBJ whole genome shotgun (WGS) entry which is preliminary data.</text>
</comment>
<proteinExistence type="predicted"/>
<dbReference type="RefSeq" id="WP_189543972.1">
    <property type="nucleotide sequence ID" value="NZ_BMTF01000007.1"/>
</dbReference>
<reference evidence="3" key="1">
    <citation type="journal article" date="2019" name="Int. J. Syst. Evol. Microbiol.">
        <title>The Global Catalogue of Microorganisms (GCM) 10K type strain sequencing project: providing services to taxonomists for standard genome sequencing and annotation.</title>
        <authorList>
            <consortium name="The Broad Institute Genomics Platform"/>
            <consortium name="The Broad Institute Genome Sequencing Center for Infectious Disease"/>
            <person name="Wu L."/>
            <person name="Ma J."/>
        </authorList>
    </citation>
    <scope>NUCLEOTIDE SEQUENCE [LARGE SCALE GENOMIC DNA]</scope>
    <source>
        <strain evidence="3">JCM 4376</strain>
    </source>
</reference>
<keyword evidence="3" id="KW-1185">Reference proteome</keyword>
<evidence type="ECO:0008006" key="4">
    <source>
        <dbReference type="Google" id="ProtNLM"/>
    </source>
</evidence>
<accession>A0ABQ2W0L6</accession>
<protein>
    <recommendedName>
        <fullName evidence="4">MerR family transcriptional regulator</fullName>
    </recommendedName>
</protein>